<feature type="region of interest" description="Disordered" evidence="1">
    <location>
        <begin position="37"/>
        <end position="76"/>
    </location>
</feature>
<feature type="signal peptide" evidence="2">
    <location>
        <begin position="1"/>
        <end position="35"/>
    </location>
</feature>
<dbReference type="RefSeq" id="WP_326836547.1">
    <property type="nucleotide sequence ID" value="NZ_CP142149.1"/>
</dbReference>
<dbReference type="PROSITE" id="PS51318">
    <property type="entry name" value="TAT"/>
    <property type="match status" value="1"/>
</dbReference>
<protein>
    <submittedName>
        <fullName evidence="3">Coagulation factor 5/8 type domain-containing protein</fullName>
    </submittedName>
</protein>
<evidence type="ECO:0000256" key="1">
    <source>
        <dbReference type="SAM" id="MobiDB-lite"/>
    </source>
</evidence>
<dbReference type="Proteomes" id="UP001330812">
    <property type="component" value="Chromosome"/>
</dbReference>
<dbReference type="Gene3D" id="2.160.20.10">
    <property type="entry name" value="Single-stranded right-handed beta-helix, Pectin lyase-like"/>
    <property type="match status" value="1"/>
</dbReference>
<proteinExistence type="predicted"/>
<reference evidence="3 4" key="1">
    <citation type="journal article" date="2015" name="Int. J. Syst. Evol. Microbiol.">
        <title>Amycolatopsis rhabdoformis sp. nov., an actinomycete isolated from a tropical forest soil.</title>
        <authorList>
            <person name="Souza W.R."/>
            <person name="Silva R.E."/>
            <person name="Goodfellow M."/>
            <person name="Busarakam K."/>
            <person name="Figueiro F.S."/>
            <person name="Ferreira D."/>
            <person name="Rodrigues-Filho E."/>
            <person name="Moraes L.A.B."/>
            <person name="Zucchi T.D."/>
        </authorList>
    </citation>
    <scope>NUCLEOTIDE SEQUENCE [LARGE SCALE GENOMIC DNA]</scope>
    <source>
        <strain evidence="3 4">NCIMB 14900</strain>
    </source>
</reference>
<dbReference type="InterPro" id="IPR059186">
    <property type="entry name" value="SACTE_4363"/>
</dbReference>
<sequence length="615" mass="64602">MSPQPENPDQTLARRSFLALGSGAALAATSGLALAAPAEAAPAKAPQTPPAKTRSAKTMQAPPPAAHAAGEPDFGPNVHVFDSATGTANIQATLDAIYAQQRGSQFGTGRYALLFKPGGYSVDVKLGYYTQVAGLGLQPSGASITGSLGVEGDAHGNGTLVNFWRGAENLNAVPKSGVDTWAVSQATFYRRIYLLGDLKLSDGGYSSGGFIADCQLTGQINSGTQQQWLTRNSVVGSWVGSNWNFVFVGSPGAPATSFPNPPYTSIDRAPVICEKPFLYVDGAGAWQVFVPAVRTNADATSWEARKPEGTSLPIEAFHLAKPEESAADLNAALAQGKHLLLTPGIYHVDQPLKVTRANTVVLGLGYATLIPDNGVTALDVADVDGVRVAGLLVDAGPVASDPLIRFGPDGARRGHAHNPSSMHDVFVRVGGAGVGKAKRCVVVNSDDVLIDNMWLWRADHGKGVGWDANTSDVGLEVNGSGVIAYGLFVEHHQKAQVQWNGEGGRTYFFQNEMPYDPPDQAAWTDGAHRGFPAYAVADHVRTHEAWGLGSYCIFAEDRTIVSDRAIAAPRRPGVKFHAMITFSLGGGQGTIAHVVNDTGGPSDAVTGLAMLKSYP</sequence>
<feature type="chain" id="PRO_5045545406" evidence="2">
    <location>
        <begin position="36"/>
        <end position="615"/>
    </location>
</feature>
<name>A0ABZ1IHV1_9PSEU</name>
<organism evidence="3 4">
    <name type="scientific">Amycolatopsis rhabdoformis</name>
    <dbReference type="NCBI Taxonomy" id="1448059"/>
    <lineage>
        <taxon>Bacteria</taxon>
        <taxon>Bacillati</taxon>
        <taxon>Actinomycetota</taxon>
        <taxon>Actinomycetes</taxon>
        <taxon>Pseudonocardiales</taxon>
        <taxon>Pseudonocardiaceae</taxon>
        <taxon>Amycolatopsis</taxon>
    </lineage>
</organism>
<gene>
    <name evidence="3" type="ORF">VSH64_16810</name>
</gene>
<dbReference type="CDD" id="cd23669">
    <property type="entry name" value="GH55_SacteLam55A-like"/>
    <property type="match status" value="1"/>
</dbReference>
<dbReference type="InterPro" id="IPR011050">
    <property type="entry name" value="Pectin_lyase_fold/virulence"/>
</dbReference>
<dbReference type="InterPro" id="IPR006311">
    <property type="entry name" value="TAT_signal"/>
</dbReference>
<evidence type="ECO:0000256" key="2">
    <source>
        <dbReference type="SAM" id="SignalP"/>
    </source>
</evidence>
<dbReference type="SUPFAM" id="SSF51126">
    <property type="entry name" value="Pectin lyase-like"/>
    <property type="match status" value="1"/>
</dbReference>
<feature type="compositionally biased region" description="Low complexity" evidence="1">
    <location>
        <begin position="37"/>
        <end position="53"/>
    </location>
</feature>
<dbReference type="EMBL" id="CP142149">
    <property type="protein sequence ID" value="WSE33748.1"/>
    <property type="molecule type" value="Genomic_DNA"/>
</dbReference>
<dbReference type="InterPro" id="IPR012334">
    <property type="entry name" value="Pectin_lyas_fold"/>
</dbReference>
<evidence type="ECO:0000313" key="3">
    <source>
        <dbReference type="EMBL" id="WSE33748.1"/>
    </source>
</evidence>
<keyword evidence="2" id="KW-0732">Signal</keyword>
<accession>A0ABZ1IHV1</accession>
<evidence type="ECO:0000313" key="4">
    <source>
        <dbReference type="Proteomes" id="UP001330812"/>
    </source>
</evidence>
<keyword evidence="4" id="KW-1185">Reference proteome</keyword>